<dbReference type="EMBL" id="CAKMRJ010005412">
    <property type="protein sequence ID" value="CAH1441192.1"/>
    <property type="molecule type" value="Genomic_DNA"/>
</dbReference>
<reference evidence="2 3" key="1">
    <citation type="submission" date="2022-01" db="EMBL/GenBank/DDBJ databases">
        <authorList>
            <person name="Xiong W."/>
            <person name="Schranz E."/>
        </authorList>
    </citation>
    <scope>NUCLEOTIDE SEQUENCE [LARGE SCALE GENOMIC DNA]</scope>
</reference>
<sequence>MTNRSNPSVSDDQLVYTIPAPESPSPCNSTQREEHIKPPIIHVYRRQLPTSNPDPIPSSSADPSTDETPAMSDSSPSDTREPDLDVPIALRKGRFIVHQESPDKPWKRSRLWCHEESFKVLKQKKDKGNLLGLALDMRMLEKETNPQRAEKRQKQLTESCLKDKRLLGSLKILNLSFCEELRSLGGFEEFPALESYCNNLEKLPKTINMLKKLFSKELIFGVEDQRNLKSRCIMNLEYSAPFMGEKRCRIGLTAPDIKKRKVALELYPEDSPTYVITHVRDLQKVWKSQKLNWSWSRNIRLLGSLKILISSVLQLIIILLKRRRGITASVQPRNRWHDQVQKEVLVENYGVCKKSGGVR</sequence>
<gene>
    <name evidence="2" type="ORF">LVIROSA_LOCUS27274</name>
</gene>
<dbReference type="AlphaFoldDB" id="A0AAU9NTP8"/>
<feature type="compositionally biased region" description="Polar residues" evidence="1">
    <location>
        <begin position="1"/>
        <end position="11"/>
    </location>
</feature>
<protein>
    <submittedName>
        <fullName evidence="2">Uncharacterized protein</fullName>
    </submittedName>
</protein>
<organism evidence="2 3">
    <name type="scientific">Lactuca virosa</name>
    <dbReference type="NCBI Taxonomy" id="75947"/>
    <lineage>
        <taxon>Eukaryota</taxon>
        <taxon>Viridiplantae</taxon>
        <taxon>Streptophyta</taxon>
        <taxon>Embryophyta</taxon>
        <taxon>Tracheophyta</taxon>
        <taxon>Spermatophyta</taxon>
        <taxon>Magnoliopsida</taxon>
        <taxon>eudicotyledons</taxon>
        <taxon>Gunneridae</taxon>
        <taxon>Pentapetalae</taxon>
        <taxon>asterids</taxon>
        <taxon>campanulids</taxon>
        <taxon>Asterales</taxon>
        <taxon>Asteraceae</taxon>
        <taxon>Cichorioideae</taxon>
        <taxon>Cichorieae</taxon>
        <taxon>Lactucinae</taxon>
        <taxon>Lactuca</taxon>
    </lineage>
</organism>
<evidence type="ECO:0000313" key="3">
    <source>
        <dbReference type="Proteomes" id="UP001157418"/>
    </source>
</evidence>
<name>A0AAU9NTP8_9ASTR</name>
<evidence type="ECO:0000256" key="1">
    <source>
        <dbReference type="SAM" id="MobiDB-lite"/>
    </source>
</evidence>
<dbReference type="Proteomes" id="UP001157418">
    <property type="component" value="Unassembled WGS sequence"/>
</dbReference>
<proteinExistence type="predicted"/>
<feature type="compositionally biased region" description="Low complexity" evidence="1">
    <location>
        <begin position="51"/>
        <end position="63"/>
    </location>
</feature>
<feature type="region of interest" description="Disordered" evidence="1">
    <location>
        <begin position="1"/>
        <end position="84"/>
    </location>
</feature>
<comment type="caution">
    <text evidence="2">The sequence shown here is derived from an EMBL/GenBank/DDBJ whole genome shotgun (WGS) entry which is preliminary data.</text>
</comment>
<evidence type="ECO:0000313" key="2">
    <source>
        <dbReference type="EMBL" id="CAH1441192.1"/>
    </source>
</evidence>
<keyword evidence="3" id="KW-1185">Reference proteome</keyword>
<accession>A0AAU9NTP8</accession>